<dbReference type="EMBL" id="BLAE01000006">
    <property type="protein sequence ID" value="GES07492.1"/>
    <property type="molecule type" value="Genomic_DNA"/>
</dbReference>
<dbReference type="Proteomes" id="UP000331127">
    <property type="component" value="Unassembled WGS sequence"/>
</dbReference>
<organism evidence="1 2">
    <name type="scientific">Acrocarpospora macrocephala</name>
    <dbReference type="NCBI Taxonomy" id="150177"/>
    <lineage>
        <taxon>Bacteria</taxon>
        <taxon>Bacillati</taxon>
        <taxon>Actinomycetota</taxon>
        <taxon>Actinomycetes</taxon>
        <taxon>Streptosporangiales</taxon>
        <taxon>Streptosporangiaceae</taxon>
        <taxon>Acrocarpospora</taxon>
    </lineage>
</organism>
<dbReference type="RefSeq" id="WP_155353198.1">
    <property type="nucleotide sequence ID" value="NZ_BAAAHL010000012.1"/>
</dbReference>
<gene>
    <name evidence="1" type="ORF">Amac_010870</name>
</gene>
<dbReference type="AlphaFoldDB" id="A0A5M3WH90"/>
<proteinExistence type="predicted"/>
<sequence length="145" mass="16242">MADHWDYLYSLTSDERRAELITGLDRLAALLRAEPGLSKPSVRVEFDRYSSRHRPAAEQIAQALVLIGELADSSIALEVVNGTPYAKVMIRGRLAGLPVEMTLWAEGLCEHRPNEKRKRDRWVIPAELVDAVAERNRIGGGVDEH</sequence>
<evidence type="ECO:0000313" key="2">
    <source>
        <dbReference type="Proteomes" id="UP000331127"/>
    </source>
</evidence>
<evidence type="ECO:0000313" key="1">
    <source>
        <dbReference type="EMBL" id="GES07492.1"/>
    </source>
</evidence>
<accession>A0A5M3WH90</accession>
<dbReference type="OrthoDB" id="9953138at2"/>
<protein>
    <submittedName>
        <fullName evidence="1">Uncharacterized protein</fullName>
    </submittedName>
</protein>
<name>A0A5M3WH90_9ACTN</name>
<reference evidence="1 2" key="1">
    <citation type="submission" date="2019-10" db="EMBL/GenBank/DDBJ databases">
        <title>Whole genome shotgun sequence of Acrocarpospora macrocephala NBRC 16266.</title>
        <authorList>
            <person name="Ichikawa N."/>
            <person name="Kimura A."/>
            <person name="Kitahashi Y."/>
            <person name="Komaki H."/>
            <person name="Oguchi A."/>
        </authorList>
    </citation>
    <scope>NUCLEOTIDE SEQUENCE [LARGE SCALE GENOMIC DNA]</scope>
    <source>
        <strain evidence="1 2">NBRC 16266</strain>
    </source>
</reference>
<comment type="caution">
    <text evidence="1">The sequence shown here is derived from an EMBL/GenBank/DDBJ whole genome shotgun (WGS) entry which is preliminary data.</text>
</comment>
<keyword evidence="2" id="KW-1185">Reference proteome</keyword>